<keyword evidence="3" id="KW-1185">Reference proteome</keyword>
<dbReference type="Gene3D" id="1.10.30.50">
    <property type="match status" value="1"/>
</dbReference>
<dbReference type="PANTHER" id="PTHR33877">
    <property type="entry name" value="SLL1193 PROTEIN"/>
    <property type="match status" value="1"/>
</dbReference>
<proteinExistence type="predicted"/>
<comment type="caution">
    <text evidence="2">The sequence shown here is derived from an EMBL/GenBank/DDBJ whole genome shotgun (WGS) entry which is preliminary data.</text>
</comment>
<keyword evidence="2" id="KW-0255">Endonuclease</keyword>
<evidence type="ECO:0000259" key="1">
    <source>
        <dbReference type="SMART" id="SM00507"/>
    </source>
</evidence>
<name>A0ABW0ATD9_9ACTN</name>
<sequence length="94" mass="9996">MSAPNARRRREIRAELAERDGARCWYCATPAGPDALTIDHLIPQSRLRTWLLAALVLACAPCNEAKADTLPQALLRPAPGRFGPGLVPAGAPAA</sequence>
<dbReference type="SMART" id="SM00507">
    <property type="entry name" value="HNHc"/>
    <property type="match status" value="1"/>
</dbReference>
<keyword evidence="2" id="KW-0540">Nuclease</keyword>
<keyword evidence="2" id="KW-0378">Hydrolase</keyword>
<dbReference type="RefSeq" id="WP_344486779.1">
    <property type="nucleotide sequence ID" value="NZ_BAAASB010000049.1"/>
</dbReference>
<dbReference type="Pfam" id="PF14279">
    <property type="entry name" value="HNH_5"/>
    <property type="match status" value="1"/>
</dbReference>
<dbReference type="EMBL" id="JBHSKP010000058">
    <property type="protein sequence ID" value="MFC5157015.1"/>
    <property type="molecule type" value="Genomic_DNA"/>
</dbReference>
<gene>
    <name evidence="2" type="ORF">ACFPRH_35415</name>
</gene>
<dbReference type="CDD" id="cd00085">
    <property type="entry name" value="HNHc"/>
    <property type="match status" value="1"/>
</dbReference>
<dbReference type="InterPro" id="IPR003615">
    <property type="entry name" value="HNH_nuc"/>
</dbReference>
<feature type="domain" description="HNH nuclease" evidence="1">
    <location>
        <begin position="11"/>
        <end position="64"/>
    </location>
</feature>
<dbReference type="InterPro" id="IPR052892">
    <property type="entry name" value="NA-targeting_endonuclease"/>
</dbReference>
<evidence type="ECO:0000313" key="2">
    <source>
        <dbReference type="EMBL" id="MFC5157015.1"/>
    </source>
</evidence>
<dbReference type="GO" id="GO:0004519">
    <property type="term" value="F:endonuclease activity"/>
    <property type="evidence" value="ECO:0007669"/>
    <property type="project" value="UniProtKB-KW"/>
</dbReference>
<accession>A0ABW0ATD9</accession>
<dbReference type="InterPro" id="IPR029471">
    <property type="entry name" value="HNH_5"/>
</dbReference>
<evidence type="ECO:0000313" key="3">
    <source>
        <dbReference type="Proteomes" id="UP001596160"/>
    </source>
</evidence>
<reference evidence="3" key="1">
    <citation type="journal article" date="2019" name="Int. J. Syst. Evol. Microbiol.">
        <title>The Global Catalogue of Microorganisms (GCM) 10K type strain sequencing project: providing services to taxonomists for standard genome sequencing and annotation.</title>
        <authorList>
            <consortium name="The Broad Institute Genomics Platform"/>
            <consortium name="The Broad Institute Genome Sequencing Center for Infectious Disease"/>
            <person name="Wu L."/>
            <person name="Ma J."/>
        </authorList>
    </citation>
    <scope>NUCLEOTIDE SEQUENCE [LARGE SCALE GENOMIC DNA]</scope>
    <source>
        <strain evidence="3">PCU 266</strain>
    </source>
</reference>
<organism evidence="2 3">
    <name type="scientific">Streptomyces amakusaensis</name>
    <dbReference type="NCBI Taxonomy" id="67271"/>
    <lineage>
        <taxon>Bacteria</taxon>
        <taxon>Bacillati</taxon>
        <taxon>Actinomycetota</taxon>
        <taxon>Actinomycetes</taxon>
        <taxon>Kitasatosporales</taxon>
        <taxon>Streptomycetaceae</taxon>
        <taxon>Streptomyces</taxon>
    </lineage>
</organism>
<protein>
    <submittedName>
        <fullName evidence="2">HNH endonuclease</fullName>
    </submittedName>
</protein>
<dbReference type="PANTHER" id="PTHR33877:SF1">
    <property type="entry name" value="TYPE IV METHYL-DIRECTED RESTRICTION ENZYME ECOKMCRA"/>
    <property type="match status" value="1"/>
</dbReference>
<dbReference type="Proteomes" id="UP001596160">
    <property type="component" value="Unassembled WGS sequence"/>
</dbReference>